<reference evidence="5 6" key="2">
    <citation type="submission" date="2019-09" db="EMBL/GenBank/DDBJ databases">
        <title>Draft genome sequencing and comparative genomics of hatchery-associated Vibrios.</title>
        <authorList>
            <person name="Kehlet-Delgado H."/>
            <person name="Mueller R.S."/>
        </authorList>
    </citation>
    <scope>NUCLEOTIDE SEQUENCE [LARGE SCALE GENOMIC DNA]</scope>
    <source>
        <strain evidence="5 6">081416A</strain>
    </source>
</reference>
<feature type="signal peptide" evidence="2">
    <location>
        <begin position="1"/>
        <end position="21"/>
    </location>
</feature>
<dbReference type="AlphaFoldDB" id="A0A1W6UW15"/>
<reference evidence="4 7" key="3">
    <citation type="submission" date="2020-04" db="EMBL/GenBank/DDBJ databases">
        <title>Whole-genome sequencing of Vibrio spp. from China reveals different genetic environments of blaCTX-M-14 among diverse lineages.</title>
        <authorList>
            <person name="Zheng Z."/>
            <person name="Ye L."/>
            <person name="Chen S."/>
        </authorList>
    </citation>
    <scope>NUCLEOTIDE SEQUENCE [LARGE SCALE GENOMIC DNA]</scope>
    <source>
        <strain evidence="4 7">Vb1636</strain>
    </source>
</reference>
<dbReference type="Proteomes" id="UP000532247">
    <property type="component" value="Unassembled WGS sequence"/>
</dbReference>
<protein>
    <submittedName>
        <fullName evidence="4">DUF1090 domain-containing protein</fullName>
    </submittedName>
</protein>
<dbReference type="RefSeq" id="WP_017635004.1">
    <property type="nucleotide sequence ID" value="NZ_BTGI01000007.1"/>
</dbReference>
<evidence type="ECO:0000256" key="2">
    <source>
        <dbReference type="SAM" id="SignalP"/>
    </source>
</evidence>
<dbReference type="OrthoDB" id="8689941at2"/>
<evidence type="ECO:0000313" key="4">
    <source>
        <dbReference type="EMBL" id="NMR72362.1"/>
    </source>
</evidence>
<dbReference type="GeneID" id="75169087"/>
<evidence type="ECO:0000313" key="5">
    <source>
        <dbReference type="EMBL" id="NOI10191.1"/>
    </source>
</evidence>
<evidence type="ECO:0000256" key="1">
    <source>
        <dbReference type="SAM" id="Coils"/>
    </source>
</evidence>
<name>A0A1W6UW15_VIBAL</name>
<keyword evidence="2" id="KW-0732">Signal</keyword>
<evidence type="ECO:0000313" key="3">
    <source>
        <dbReference type="EMBL" id="ARP17035.1"/>
    </source>
</evidence>
<proteinExistence type="predicted"/>
<keyword evidence="1" id="KW-0175">Coiled coil</keyword>
<feature type="coiled-coil region" evidence="1">
    <location>
        <begin position="44"/>
        <end position="124"/>
    </location>
</feature>
<accession>A0A1W6UW15</accession>
<dbReference type="Proteomes" id="UP000565155">
    <property type="component" value="Unassembled WGS sequence"/>
</dbReference>
<feature type="chain" id="PRO_5014548427" evidence="2">
    <location>
        <begin position="22"/>
        <end position="131"/>
    </location>
</feature>
<reference evidence="3" key="1">
    <citation type="submission" date="2016-10" db="EMBL/GenBank/DDBJ databases">
        <title>The High Quality Genome of Vibrio alginolyticus K01M1.</title>
        <authorList>
            <person name="Wendling C."/>
            <person name="Chibani C.M."/>
            <person name="Hertel R."/>
            <person name="Sproer C."/>
            <person name="Bunk B."/>
            <person name="Overmann J."/>
            <person name="Roth O."/>
            <person name="Liesegang H."/>
        </authorList>
    </citation>
    <scope>NUCLEOTIDE SEQUENCE</scope>
    <source>
        <strain evidence="3">K05K4</strain>
    </source>
</reference>
<dbReference type="Pfam" id="PF06476">
    <property type="entry name" value="DUF1090"/>
    <property type="match status" value="1"/>
</dbReference>
<dbReference type="InterPro" id="IPR009468">
    <property type="entry name" value="DUF1090"/>
</dbReference>
<dbReference type="EMBL" id="JABCMA010000001">
    <property type="protein sequence ID" value="NMR72362.1"/>
    <property type="molecule type" value="Genomic_DNA"/>
</dbReference>
<dbReference type="EMBL" id="CP017902">
    <property type="protein sequence ID" value="ARP17035.1"/>
    <property type="molecule type" value="Genomic_DNA"/>
</dbReference>
<organism evidence="3">
    <name type="scientific">Vibrio alginolyticus</name>
    <dbReference type="NCBI Taxonomy" id="663"/>
    <lineage>
        <taxon>Bacteria</taxon>
        <taxon>Pseudomonadati</taxon>
        <taxon>Pseudomonadota</taxon>
        <taxon>Gammaproteobacteria</taxon>
        <taxon>Vibrionales</taxon>
        <taxon>Vibrionaceae</taxon>
        <taxon>Vibrio</taxon>
    </lineage>
</organism>
<evidence type="ECO:0000313" key="7">
    <source>
        <dbReference type="Proteomes" id="UP000565155"/>
    </source>
</evidence>
<gene>
    <name evidence="5" type="ORF">F0254_15125</name>
    <name evidence="4" type="ORF">HKB35_01840</name>
    <name evidence="3" type="ORF">K05K4_01390</name>
</gene>
<dbReference type="EMBL" id="VTYF01000008">
    <property type="protein sequence ID" value="NOI10191.1"/>
    <property type="molecule type" value="Genomic_DNA"/>
</dbReference>
<evidence type="ECO:0000313" key="6">
    <source>
        <dbReference type="Proteomes" id="UP000532247"/>
    </source>
</evidence>
<sequence>MNKAVMCSAALTIGFSLSVFAQDEVKGCDAKELAVEQQLEYAKAQGNEHRIKGLEQALSAIQNECSEGELRQELQAEVEEKTKEVEEREEELVEAQHSGKADKIEKKRHKLAEAQQELLEAKRELEWNYGQ</sequence>